<sequence length="147" mass="16498">MVPELCLSARIYPSNLTYDLTLTESLRLLREWGEFYNGVAAGLSVVGSDMVKVDHEWLTLCHTNDKISQPTAAGVLYAFGLNGHLPNFNMFYVHEVLASLDKFPSVALLLGMSMSKIGTADRQLYPLIRFDEKFAEEIGRPNEKSRL</sequence>
<dbReference type="InterPro" id="IPR024990">
    <property type="entry name" value="Apc1"/>
</dbReference>
<keyword evidence="2" id="KW-0498">Mitosis</keyword>
<evidence type="ECO:0000313" key="4">
    <source>
        <dbReference type="EMBL" id="VDL78316.1"/>
    </source>
</evidence>
<evidence type="ECO:0000256" key="3">
    <source>
        <dbReference type="ARBA" id="ARBA00023306"/>
    </source>
</evidence>
<reference evidence="4 5" key="2">
    <citation type="submission" date="2018-11" db="EMBL/GenBank/DDBJ databases">
        <authorList>
            <consortium name="Pathogen Informatics"/>
        </authorList>
    </citation>
    <scope>NUCLEOTIDE SEQUENCE [LARGE SCALE GENOMIC DNA]</scope>
</reference>
<dbReference type="GO" id="GO:0070979">
    <property type="term" value="P:protein K11-linked ubiquitination"/>
    <property type="evidence" value="ECO:0007669"/>
    <property type="project" value="TreeGrafter"/>
</dbReference>
<organism evidence="6">
    <name type="scientific">Nippostrongylus brasiliensis</name>
    <name type="common">Rat hookworm</name>
    <dbReference type="NCBI Taxonomy" id="27835"/>
    <lineage>
        <taxon>Eukaryota</taxon>
        <taxon>Metazoa</taxon>
        <taxon>Ecdysozoa</taxon>
        <taxon>Nematoda</taxon>
        <taxon>Chromadorea</taxon>
        <taxon>Rhabditida</taxon>
        <taxon>Rhabditina</taxon>
        <taxon>Rhabditomorpha</taxon>
        <taxon>Strongyloidea</taxon>
        <taxon>Heligmosomidae</taxon>
        <taxon>Nippostrongylus</taxon>
    </lineage>
</organism>
<dbReference type="GO" id="GO:0005680">
    <property type="term" value="C:anaphase-promoting complex"/>
    <property type="evidence" value="ECO:0007669"/>
    <property type="project" value="InterPro"/>
</dbReference>
<keyword evidence="5" id="KW-1185">Reference proteome</keyword>
<dbReference type="EMBL" id="UYSL01021467">
    <property type="protein sequence ID" value="VDL78316.1"/>
    <property type="molecule type" value="Genomic_DNA"/>
</dbReference>
<dbReference type="PANTHER" id="PTHR12827">
    <property type="entry name" value="MEIOTIC CHECKPOINT REGULATOR TSG24 FAMILY MEMBER"/>
    <property type="match status" value="1"/>
</dbReference>
<dbReference type="Proteomes" id="UP000271162">
    <property type="component" value="Unassembled WGS sequence"/>
</dbReference>
<keyword evidence="3" id="KW-0131">Cell cycle</keyword>
<dbReference type="GO" id="GO:0060090">
    <property type="term" value="F:molecular adaptor activity"/>
    <property type="evidence" value="ECO:0007669"/>
    <property type="project" value="TreeGrafter"/>
</dbReference>
<evidence type="ECO:0000313" key="6">
    <source>
        <dbReference type="WBParaSite" id="NBR_0001472601-mRNA-1"/>
    </source>
</evidence>
<dbReference type="GO" id="GO:0031145">
    <property type="term" value="P:anaphase-promoting complex-dependent catabolic process"/>
    <property type="evidence" value="ECO:0007669"/>
    <property type="project" value="TreeGrafter"/>
</dbReference>
<evidence type="ECO:0000256" key="1">
    <source>
        <dbReference type="ARBA" id="ARBA00022618"/>
    </source>
</evidence>
<dbReference type="GO" id="GO:0007091">
    <property type="term" value="P:metaphase/anaphase transition of mitotic cell cycle"/>
    <property type="evidence" value="ECO:0007669"/>
    <property type="project" value="TreeGrafter"/>
</dbReference>
<keyword evidence="1" id="KW-0132">Cell division</keyword>
<dbReference type="WBParaSite" id="NBR_0001472601-mRNA-1">
    <property type="protein sequence ID" value="NBR_0001472601-mRNA-1"/>
    <property type="gene ID" value="NBR_0001472601"/>
</dbReference>
<dbReference type="AlphaFoldDB" id="A0A0N4YDM2"/>
<evidence type="ECO:0000256" key="2">
    <source>
        <dbReference type="ARBA" id="ARBA00022776"/>
    </source>
</evidence>
<name>A0A0N4YDM2_NIPBR</name>
<evidence type="ECO:0000313" key="5">
    <source>
        <dbReference type="Proteomes" id="UP000271162"/>
    </source>
</evidence>
<gene>
    <name evidence="4" type="ORF">NBR_LOCUS14727</name>
</gene>
<accession>A0A0N4YDM2</accession>
<proteinExistence type="predicted"/>
<dbReference type="STRING" id="27835.A0A0N4YDM2"/>
<reference evidence="6" key="1">
    <citation type="submission" date="2017-02" db="UniProtKB">
        <authorList>
            <consortium name="WormBaseParasite"/>
        </authorList>
    </citation>
    <scope>IDENTIFICATION</scope>
</reference>
<protein>
    <submittedName>
        <fullName evidence="6">Anaphase-promoting complex subunit 1 (inferred by orthology to a human protein)</fullName>
    </submittedName>
</protein>
<dbReference type="PANTHER" id="PTHR12827:SF3">
    <property type="entry name" value="ANAPHASE-PROMOTING COMPLEX SUBUNIT 1"/>
    <property type="match status" value="1"/>
</dbReference>
<dbReference type="GO" id="GO:0051301">
    <property type="term" value="P:cell division"/>
    <property type="evidence" value="ECO:0007669"/>
    <property type="project" value="UniProtKB-KW"/>
</dbReference>